<dbReference type="Pfam" id="PF07691">
    <property type="entry name" value="PA14"/>
    <property type="match status" value="1"/>
</dbReference>
<dbReference type="Gene3D" id="2.60.40.10">
    <property type="entry name" value="Immunoglobulins"/>
    <property type="match status" value="1"/>
</dbReference>
<dbReference type="Gene3D" id="3.20.20.300">
    <property type="entry name" value="Glycoside hydrolase, family 3, N-terminal domain"/>
    <property type="match status" value="1"/>
</dbReference>
<dbReference type="PANTHER" id="PTHR42721:SF3">
    <property type="entry name" value="BETA-D-XYLOSIDASE 5-RELATED"/>
    <property type="match status" value="1"/>
</dbReference>
<dbReference type="OrthoDB" id="9781691at2"/>
<dbReference type="Gene3D" id="3.40.50.1700">
    <property type="entry name" value="Glycoside hydrolase family 3 C-terminal domain"/>
    <property type="match status" value="2"/>
</dbReference>
<dbReference type="GO" id="GO:0045493">
    <property type="term" value="P:xylan catabolic process"/>
    <property type="evidence" value="ECO:0007669"/>
    <property type="project" value="InterPro"/>
</dbReference>
<evidence type="ECO:0000313" key="4">
    <source>
        <dbReference type="EMBL" id="RXZ35356.1"/>
    </source>
</evidence>
<dbReference type="Pfam" id="PF14310">
    <property type="entry name" value="Fn3-like"/>
    <property type="match status" value="1"/>
</dbReference>
<dbReference type="InterPro" id="IPR037524">
    <property type="entry name" value="PA14/GLEYA"/>
</dbReference>
<sequence length="855" mass="91141">MIFLPLLLAGVEAPADPVVATVSQMSIEEKAAQLQSSAPADPKADLPAYDWWNEGLHGLARNGVATVFPQAIGMAATWDVQLLHDIGDVVSTEARAMYNRKPVDADRLIYEGLTIWSPNINIFRDPRWGRGQETYGEDPHLTGELGVAFIQGLQGPDPAHPKVIGTPKHFAVHSGPEGGRDSFNVNVSPQDLESTYLPAFRSAIVDGNAQSLMCAYNSIHGTPACALPSLMNERLRNDWGFKGFTVTDCDAAANIHLFHHYRLDAASASAAAIKGGTDLNCGTTFGALPEAVAKGLVTEAEVDTALIRSLEARRALGIAFGASSPWSKIKPDQLGAPAHHKLALEAARKSIVLLKNDADRLPLKAGSRIAVIGTNADDLGVLQANYHGTAGAPVTPLDGIRKQFGAANVRYAQGSVLADGAPVVIPETALRADGKPGLRGEYFASRTVTGTPVAVRQDRRVDFDYNRAAPLPQLSPEGFAVRWTGQLVPPGPGKYRLAIDTPVCWKYCKSHDSVRLWVDGKPLMTGEITKGRVEVPFASDGRPVDIRLELDHQGEDEGIRLLWLPPAEPLLAEAVETTKDADVIVAVLGLSADLEGEALQVSVPGFVGGDRTDIALPLAQQKLLEALRETGKPVVLVLTSGSAVSVDPDMADAILTAWYPGESGGTAIAETLAGLNNPSGRLPVTFYRQTSDLPAFTDYGMKERTYRFFTGKPLWGFGHGLSYTRFGYGAPVAKAGDTNANVSVSVQVRNDGKRAGDEVVQAYLVPPAAGKGSGLTTPVLQRQLVAFQRVSLKAGKTETVRFELDPRSLSTVARDGTRTVQPGAYRLYVGGGQPGDGVGAWTDFTVTGDARELAK</sequence>
<dbReference type="InterPro" id="IPR011658">
    <property type="entry name" value="PA14_dom"/>
</dbReference>
<dbReference type="InterPro" id="IPR002772">
    <property type="entry name" value="Glyco_hydro_3_C"/>
</dbReference>
<dbReference type="InterPro" id="IPR001764">
    <property type="entry name" value="Glyco_hydro_3_N"/>
</dbReference>
<dbReference type="SMART" id="SM00758">
    <property type="entry name" value="PA14"/>
    <property type="match status" value="1"/>
</dbReference>
<reference evidence="4 5" key="1">
    <citation type="submission" date="2019-01" db="EMBL/GenBank/DDBJ databases">
        <title>Sphingomonas mucosissima sp. nov. and Sphingomonas desiccabilis sp. nov., from biological soil crusts in the Colorado Plateau, USA.</title>
        <authorList>
            <person name="Zhu D."/>
        </authorList>
    </citation>
    <scope>NUCLEOTIDE SEQUENCE [LARGE SCALE GENOMIC DNA]</scope>
    <source>
        <strain evidence="4 5">CP1D</strain>
    </source>
</reference>
<dbReference type="Pfam" id="PF01915">
    <property type="entry name" value="Glyco_hydro_3_C"/>
    <property type="match status" value="1"/>
</dbReference>
<dbReference type="PRINTS" id="PR00133">
    <property type="entry name" value="GLHYDRLASE3"/>
</dbReference>
<protein>
    <submittedName>
        <fullName evidence="4">Glycoside hydrolase family 3 protein</fullName>
    </submittedName>
</protein>
<dbReference type="InterPro" id="IPR036962">
    <property type="entry name" value="Glyco_hydro_3_N_sf"/>
</dbReference>
<dbReference type="SMART" id="SM01217">
    <property type="entry name" value="Fn3_like"/>
    <property type="match status" value="1"/>
</dbReference>
<dbReference type="RefSeq" id="WP_129341125.1">
    <property type="nucleotide sequence ID" value="NZ_JACIDD010000001.1"/>
</dbReference>
<keyword evidence="5" id="KW-1185">Reference proteome</keyword>
<name>A0A4Q2IXX5_9SPHN</name>
<dbReference type="SUPFAM" id="SSF51445">
    <property type="entry name" value="(Trans)glycosidases"/>
    <property type="match status" value="1"/>
</dbReference>
<dbReference type="PANTHER" id="PTHR42721">
    <property type="entry name" value="SUGAR HYDROLASE-RELATED"/>
    <property type="match status" value="1"/>
</dbReference>
<dbReference type="PROSITE" id="PS51820">
    <property type="entry name" value="PA14"/>
    <property type="match status" value="1"/>
</dbReference>
<accession>A0A4Q2IXX5</accession>
<dbReference type="GO" id="GO:0031222">
    <property type="term" value="P:arabinan catabolic process"/>
    <property type="evidence" value="ECO:0007669"/>
    <property type="project" value="TreeGrafter"/>
</dbReference>
<dbReference type="SUPFAM" id="SSF56988">
    <property type="entry name" value="Anthrax protective antigen"/>
    <property type="match status" value="1"/>
</dbReference>
<dbReference type="Proteomes" id="UP000292347">
    <property type="component" value="Unassembled WGS sequence"/>
</dbReference>
<gene>
    <name evidence="4" type="ORF">EO081_06975</name>
</gene>
<comment type="similarity">
    <text evidence="1">Belongs to the glycosyl hydrolase 3 family.</text>
</comment>
<dbReference type="InterPro" id="IPR036881">
    <property type="entry name" value="Glyco_hydro_3_C_sf"/>
</dbReference>
<dbReference type="EMBL" id="SDPT01000001">
    <property type="protein sequence ID" value="RXZ35356.1"/>
    <property type="molecule type" value="Genomic_DNA"/>
</dbReference>
<dbReference type="InterPro" id="IPR013783">
    <property type="entry name" value="Ig-like_fold"/>
</dbReference>
<dbReference type="GO" id="GO:0009044">
    <property type="term" value="F:xylan 1,4-beta-xylosidase activity"/>
    <property type="evidence" value="ECO:0007669"/>
    <property type="project" value="InterPro"/>
</dbReference>
<comment type="caution">
    <text evidence="4">The sequence shown here is derived from an EMBL/GenBank/DDBJ whole genome shotgun (WGS) entry which is preliminary data.</text>
</comment>
<dbReference type="Pfam" id="PF00933">
    <property type="entry name" value="Glyco_hydro_3"/>
    <property type="match status" value="1"/>
</dbReference>
<dbReference type="AlphaFoldDB" id="A0A4Q2IXX5"/>
<dbReference type="SUPFAM" id="SSF52279">
    <property type="entry name" value="Beta-D-glucan exohydrolase, C-terminal domain"/>
    <property type="match status" value="1"/>
</dbReference>
<proteinExistence type="inferred from homology"/>
<evidence type="ECO:0000256" key="1">
    <source>
        <dbReference type="ARBA" id="ARBA00005336"/>
    </source>
</evidence>
<keyword evidence="3 4" id="KW-0378">Hydrolase</keyword>
<keyword evidence="2" id="KW-0732">Signal</keyword>
<dbReference type="GO" id="GO:0046556">
    <property type="term" value="F:alpha-L-arabinofuranosidase activity"/>
    <property type="evidence" value="ECO:0007669"/>
    <property type="project" value="TreeGrafter"/>
</dbReference>
<evidence type="ECO:0000313" key="5">
    <source>
        <dbReference type="Proteomes" id="UP000292347"/>
    </source>
</evidence>
<dbReference type="InterPro" id="IPR026891">
    <property type="entry name" value="Fn3-like"/>
</dbReference>
<evidence type="ECO:0000256" key="2">
    <source>
        <dbReference type="ARBA" id="ARBA00022729"/>
    </source>
</evidence>
<dbReference type="InterPro" id="IPR044993">
    <property type="entry name" value="BXL"/>
</dbReference>
<evidence type="ECO:0000256" key="3">
    <source>
        <dbReference type="ARBA" id="ARBA00022801"/>
    </source>
</evidence>
<organism evidence="4 5">
    <name type="scientific">Sphingomonas desiccabilis</name>
    <dbReference type="NCBI Taxonomy" id="429134"/>
    <lineage>
        <taxon>Bacteria</taxon>
        <taxon>Pseudomonadati</taxon>
        <taxon>Pseudomonadota</taxon>
        <taxon>Alphaproteobacteria</taxon>
        <taxon>Sphingomonadales</taxon>
        <taxon>Sphingomonadaceae</taxon>
        <taxon>Sphingomonas</taxon>
    </lineage>
</organism>
<dbReference type="InterPro" id="IPR017853">
    <property type="entry name" value="GH"/>
</dbReference>